<dbReference type="SUPFAM" id="SSF48179">
    <property type="entry name" value="6-phosphogluconate dehydrogenase C-terminal domain-like"/>
    <property type="match status" value="1"/>
</dbReference>
<evidence type="ECO:0000259" key="1">
    <source>
        <dbReference type="Pfam" id="PF03446"/>
    </source>
</evidence>
<dbReference type="SUPFAM" id="SSF51735">
    <property type="entry name" value="NAD(P)-binding Rossmann-fold domains"/>
    <property type="match status" value="1"/>
</dbReference>
<dbReference type="PANTHER" id="PTHR43580">
    <property type="entry name" value="OXIDOREDUCTASE GLYR1-RELATED"/>
    <property type="match status" value="1"/>
</dbReference>
<keyword evidence="4" id="KW-1185">Reference proteome</keyword>
<dbReference type="PANTHER" id="PTHR43580:SF2">
    <property type="entry name" value="CYTOKINE-LIKE NUCLEAR FACTOR N-PAC"/>
    <property type="match status" value="1"/>
</dbReference>
<dbReference type="Proteomes" id="UP000286997">
    <property type="component" value="Unassembled WGS sequence"/>
</dbReference>
<dbReference type="InterPro" id="IPR015814">
    <property type="entry name" value="Pgluconate_DH_NAD-bd_C"/>
</dbReference>
<dbReference type="EMBL" id="SACP01000005">
    <property type="protein sequence ID" value="RVU19829.1"/>
    <property type="molecule type" value="Genomic_DNA"/>
</dbReference>
<comment type="caution">
    <text evidence="3">The sequence shown here is derived from an EMBL/GenBank/DDBJ whole genome shotgun (WGS) entry which is preliminary data.</text>
</comment>
<organism evidence="3 4">
    <name type="scientific">Methylobacterium oryzihabitans</name>
    <dbReference type="NCBI Taxonomy" id="2499852"/>
    <lineage>
        <taxon>Bacteria</taxon>
        <taxon>Pseudomonadati</taxon>
        <taxon>Pseudomonadota</taxon>
        <taxon>Alphaproteobacteria</taxon>
        <taxon>Hyphomicrobiales</taxon>
        <taxon>Methylobacteriaceae</taxon>
        <taxon>Methylobacterium</taxon>
    </lineage>
</organism>
<feature type="domain" description="6-phosphogluconate dehydrogenase NADP-binding" evidence="1">
    <location>
        <begin position="5"/>
        <end position="124"/>
    </location>
</feature>
<dbReference type="Gene3D" id="3.40.50.720">
    <property type="entry name" value="NAD(P)-binding Rossmann-like Domain"/>
    <property type="match status" value="1"/>
</dbReference>
<dbReference type="RefSeq" id="WP_127728212.1">
    <property type="nucleotide sequence ID" value="NZ_SACP01000005.1"/>
</dbReference>
<dbReference type="Pfam" id="PF09130">
    <property type="entry name" value="DUF1932"/>
    <property type="match status" value="1"/>
</dbReference>
<dbReference type="InterPro" id="IPR051265">
    <property type="entry name" value="HIBADH-related_NP60_sf"/>
</dbReference>
<dbReference type="AlphaFoldDB" id="A0A3S2VXE3"/>
<dbReference type="Gene3D" id="1.10.1040.10">
    <property type="entry name" value="N-(1-d-carboxylethyl)-l-norvaline Dehydrogenase, domain 2"/>
    <property type="match status" value="1"/>
</dbReference>
<gene>
    <name evidence="3" type="ORF">EOE48_07765</name>
</gene>
<reference evidence="3 4" key="1">
    <citation type="submission" date="2019-01" db="EMBL/GenBank/DDBJ databases">
        <authorList>
            <person name="Chen W.-M."/>
        </authorList>
    </citation>
    <scope>NUCLEOTIDE SEQUENCE [LARGE SCALE GENOMIC DNA]</scope>
    <source>
        <strain evidence="3 4">TER-1</strain>
    </source>
</reference>
<dbReference type="InterPro" id="IPR006115">
    <property type="entry name" value="6PGDH_NADP-bd"/>
</dbReference>
<sequence>MTPTIAIVAPGAMGSALARRLTESGARVLTSLEGRGPESRRRAGAAGMEAADDATIVTEADILLSIVPPSEALDLARRFAGAIARAGRGPVFVDANAVGVDTVTAADELVSTAGGRFVDGAIIGLPPRPGETGPVLYLSGPHAGAVAALSGLGLRLRTIDGPVGAASALKLSYAGITKGLTAVATAMILAAERAGAGDALRAELAASQPALLSRFAATLPDMVPKAYRWVAEMEAIRDFVGTGFPESAIYDGAAGLYRRIAADRQGAGAEIAALDRFLAGGGQN</sequence>
<dbReference type="OrthoDB" id="1271986at2"/>
<accession>A0A3S2VXE3</accession>
<name>A0A3S2VXE3_9HYPH</name>
<protein>
    <submittedName>
        <fullName evidence="3">NAD(P)-dependent oxidoreductase</fullName>
    </submittedName>
</protein>
<dbReference type="Pfam" id="PF03446">
    <property type="entry name" value="NAD_binding_2"/>
    <property type="match status" value="1"/>
</dbReference>
<dbReference type="InterPro" id="IPR013328">
    <property type="entry name" value="6PGD_dom2"/>
</dbReference>
<evidence type="ECO:0000259" key="2">
    <source>
        <dbReference type="Pfam" id="PF09130"/>
    </source>
</evidence>
<proteinExistence type="predicted"/>
<dbReference type="GO" id="GO:0050661">
    <property type="term" value="F:NADP binding"/>
    <property type="evidence" value="ECO:0007669"/>
    <property type="project" value="InterPro"/>
</dbReference>
<evidence type="ECO:0000313" key="3">
    <source>
        <dbReference type="EMBL" id="RVU19829.1"/>
    </source>
</evidence>
<feature type="domain" description="Phosphogluconate dehydrogenase NAD-binding putative C-terminal" evidence="2">
    <location>
        <begin position="191"/>
        <end position="260"/>
    </location>
</feature>
<evidence type="ECO:0000313" key="4">
    <source>
        <dbReference type="Proteomes" id="UP000286997"/>
    </source>
</evidence>
<dbReference type="InterPro" id="IPR036291">
    <property type="entry name" value="NAD(P)-bd_dom_sf"/>
</dbReference>
<dbReference type="InterPro" id="IPR008927">
    <property type="entry name" value="6-PGluconate_DH-like_C_sf"/>
</dbReference>